<keyword evidence="4" id="KW-1185">Reference proteome</keyword>
<dbReference type="KEGG" id="mbah:HYN46_01380"/>
<accession>A0A345P302</accession>
<dbReference type="OrthoDB" id="7340239at2"/>
<dbReference type="InterPro" id="IPR009739">
    <property type="entry name" value="LprI-like_N"/>
</dbReference>
<feature type="domain" description="Lysozyme inhibitor LprI-like N-terminal" evidence="2">
    <location>
        <begin position="34"/>
        <end position="110"/>
    </location>
</feature>
<name>A0A345P302_9GAMM</name>
<dbReference type="RefSeq" id="WP_114897771.1">
    <property type="nucleotide sequence ID" value="NZ_CP031222.1"/>
</dbReference>
<dbReference type="Proteomes" id="UP000253940">
    <property type="component" value="Chromosome"/>
</dbReference>
<evidence type="ECO:0000313" key="3">
    <source>
        <dbReference type="EMBL" id="AXI01661.1"/>
    </source>
</evidence>
<dbReference type="AlphaFoldDB" id="A0A345P302"/>
<feature type="signal peptide" evidence="1">
    <location>
        <begin position="1"/>
        <end position="20"/>
    </location>
</feature>
<sequence>MKGILLSLMILLIGNPQAWADGCESMSRSSTQSCTLAQSDTEVNDAYMHLVEVLGKQFKLDQIKALYQAQDAWRLYRDKSCQYLDADFAHAEATENDCLIRLNDERIKQLTQYMTQALVH</sequence>
<protein>
    <submittedName>
        <fullName evidence="3">DUF1311 domain-containing protein</fullName>
    </submittedName>
</protein>
<reference evidence="3 4" key="1">
    <citation type="submission" date="2018-07" db="EMBL/GenBank/DDBJ databases">
        <title>Genome sequencing of Moraxellaceae gen. HYN0046.</title>
        <authorList>
            <person name="Kim M."/>
            <person name="Yi H."/>
        </authorList>
    </citation>
    <scope>NUCLEOTIDE SEQUENCE [LARGE SCALE GENOMIC DNA]</scope>
    <source>
        <strain evidence="3 4">HYN0046</strain>
    </source>
</reference>
<gene>
    <name evidence="3" type="ORF">HYN46_01380</name>
</gene>
<dbReference type="Gene3D" id="1.20.1270.180">
    <property type="match status" value="1"/>
</dbReference>
<evidence type="ECO:0000259" key="2">
    <source>
        <dbReference type="Pfam" id="PF07007"/>
    </source>
</evidence>
<proteinExistence type="predicted"/>
<organism evidence="3 4">
    <name type="scientific">Aquirhabdus parva</name>
    <dbReference type="NCBI Taxonomy" id="2283318"/>
    <lineage>
        <taxon>Bacteria</taxon>
        <taxon>Pseudomonadati</taxon>
        <taxon>Pseudomonadota</taxon>
        <taxon>Gammaproteobacteria</taxon>
        <taxon>Moraxellales</taxon>
        <taxon>Moraxellaceae</taxon>
        <taxon>Aquirhabdus</taxon>
    </lineage>
</organism>
<evidence type="ECO:0000313" key="4">
    <source>
        <dbReference type="Proteomes" id="UP000253940"/>
    </source>
</evidence>
<evidence type="ECO:0000256" key="1">
    <source>
        <dbReference type="SAM" id="SignalP"/>
    </source>
</evidence>
<feature type="chain" id="PRO_5016905259" evidence="1">
    <location>
        <begin position="21"/>
        <end position="120"/>
    </location>
</feature>
<dbReference type="Pfam" id="PF07007">
    <property type="entry name" value="LprI"/>
    <property type="match status" value="1"/>
</dbReference>
<keyword evidence="1" id="KW-0732">Signal</keyword>
<dbReference type="EMBL" id="CP031222">
    <property type="protein sequence ID" value="AXI01661.1"/>
    <property type="molecule type" value="Genomic_DNA"/>
</dbReference>